<accession>A0A4Z2IW83</accession>
<sequence>MTRLKLKLLEKDEHILEDLSRPHTWGGSHKSHFFTLHQPAPALSFPVPPPPAPPRPPHIIQQTLPQQPATLIQQLPQQQPLITQIPPPQPYPPPCSGGIKEVVLQMAEAEVGMALGLGTVVGNVCERGNCLEGGLGPLLTSSGMLSLLSSLSCRCHVWRDSSPRDCCLCSYREEDRWEEEWVGPKMEKTCQVFRKCTHPDSAIALLMLDVWSEAL</sequence>
<dbReference type="PANTHER" id="PTHR28604">
    <property type="match status" value="1"/>
</dbReference>
<evidence type="ECO:0000313" key="2">
    <source>
        <dbReference type="Proteomes" id="UP000314294"/>
    </source>
</evidence>
<dbReference type="OrthoDB" id="8962708at2759"/>
<dbReference type="EMBL" id="SRLO01000040">
    <property type="protein sequence ID" value="TNN82249.1"/>
    <property type="molecule type" value="Genomic_DNA"/>
</dbReference>
<keyword evidence="2" id="KW-1185">Reference proteome</keyword>
<dbReference type="PANTHER" id="PTHR28604:SF2">
    <property type="entry name" value="RIKEN CDNA 2610028H24 GENE"/>
    <property type="match status" value="1"/>
</dbReference>
<gene>
    <name evidence="1" type="ORF">EYF80_007369</name>
</gene>
<protein>
    <submittedName>
        <fullName evidence="1">Uncharacterized protein</fullName>
    </submittedName>
</protein>
<dbReference type="Proteomes" id="UP000314294">
    <property type="component" value="Unassembled WGS sequence"/>
</dbReference>
<organism evidence="1 2">
    <name type="scientific">Liparis tanakae</name>
    <name type="common">Tanaka's snailfish</name>
    <dbReference type="NCBI Taxonomy" id="230148"/>
    <lineage>
        <taxon>Eukaryota</taxon>
        <taxon>Metazoa</taxon>
        <taxon>Chordata</taxon>
        <taxon>Craniata</taxon>
        <taxon>Vertebrata</taxon>
        <taxon>Euteleostomi</taxon>
        <taxon>Actinopterygii</taxon>
        <taxon>Neopterygii</taxon>
        <taxon>Teleostei</taxon>
        <taxon>Neoteleostei</taxon>
        <taxon>Acanthomorphata</taxon>
        <taxon>Eupercaria</taxon>
        <taxon>Perciformes</taxon>
        <taxon>Cottioidei</taxon>
        <taxon>Cottales</taxon>
        <taxon>Liparidae</taxon>
        <taxon>Liparis</taxon>
    </lineage>
</organism>
<dbReference type="AlphaFoldDB" id="A0A4Z2IW83"/>
<evidence type="ECO:0000313" key="1">
    <source>
        <dbReference type="EMBL" id="TNN82249.1"/>
    </source>
</evidence>
<name>A0A4Z2IW83_9TELE</name>
<comment type="caution">
    <text evidence="1">The sequence shown here is derived from an EMBL/GenBank/DDBJ whole genome shotgun (WGS) entry which is preliminary data.</text>
</comment>
<reference evidence="1 2" key="1">
    <citation type="submission" date="2019-03" db="EMBL/GenBank/DDBJ databases">
        <title>First draft genome of Liparis tanakae, snailfish: a comprehensive survey of snailfish specific genes.</title>
        <authorList>
            <person name="Kim W."/>
            <person name="Song I."/>
            <person name="Jeong J.-H."/>
            <person name="Kim D."/>
            <person name="Kim S."/>
            <person name="Ryu S."/>
            <person name="Song J.Y."/>
            <person name="Lee S.K."/>
        </authorList>
    </citation>
    <scope>NUCLEOTIDE SEQUENCE [LARGE SCALE GENOMIC DNA]</scope>
    <source>
        <tissue evidence="1">Muscle</tissue>
    </source>
</reference>
<dbReference type="InterPro" id="IPR038915">
    <property type="entry name" value="PRR29-like"/>
</dbReference>
<proteinExistence type="predicted"/>